<dbReference type="Proteomes" id="UP000887569">
    <property type="component" value="Unplaced"/>
</dbReference>
<dbReference type="PROSITE" id="PS51670">
    <property type="entry name" value="SHKT"/>
    <property type="match status" value="1"/>
</dbReference>
<feature type="disulfide bond" evidence="1">
    <location>
        <begin position="28"/>
        <end position="62"/>
    </location>
</feature>
<dbReference type="Gene3D" id="1.10.10.1940">
    <property type="match status" value="1"/>
</dbReference>
<evidence type="ECO:0000313" key="5">
    <source>
        <dbReference type="WBParaSite" id="PgR075_g028_t01"/>
    </source>
</evidence>
<dbReference type="SMART" id="SM00254">
    <property type="entry name" value="ShKT"/>
    <property type="match status" value="1"/>
</dbReference>
<organism evidence="4 5">
    <name type="scientific">Parascaris univalens</name>
    <name type="common">Nematode worm</name>
    <dbReference type="NCBI Taxonomy" id="6257"/>
    <lineage>
        <taxon>Eukaryota</taxon>
        <taxon>Metazoa</taxon>
        <taxon>Ecdysozoa</taxon>
        <taxon>Nematoda</taxon>
        <taxon>Chromadorea</taxon>
        <taxon>Rhabditida</taxon>
        <taxon>Spirurina</taxon>
        <taxon>Ascaridomorpha</taxon>
        <taxon>Ascaridoidea</taxon>
        <taxon>Ascarididae</taxon>
        <taxon>Parascaris</taxon>
    </lineage>
</organism>
<evidence type="ECO:0000256" key="2">
    <source>
        <dbReference type="SAM" id="MobiDB-lite"/>
    </source>
</evidence>
<sequence length="304" mass="34513">MCPTDPVHSRCHNFDGRYYCCAYMKPKCYDKASFCRFTKSLCNDPNYWHLISDECEATCGFCHEQRPFEEILTTIPTDITRTSSVVDDNIANRNDSIKGNISADNPPLESIQQNRGRYMRPTNQDKSRLQENPSDNPFSIFPRTIAKKLPEGHNSTTILSDGTKSSLVSMHSEGARKTNVSLIQAHDKRPHSEVNIDRSQKAEAENVTMDTSKGDVVDEIFHQLKAASNMKQHFDGFNDHNSWETDNSSTLWNRTQYGRLNSAIAKNPVNISEEKISENITRSIIDNVSEMRSNPISKHDPSHN</sequence>
<dbReference type="WBParaSite" id="PgR075_g028_t01">
    <property type="protein sequence ID" value="PgR075_g028_t01"/>
    <property type="gene ID" value="PgR075_g028"/>
</dbReference>
<dbReference type="Pfam" id="PF01549">
    <property type="entry name" value="ShK"/>
    <property type="match status" value="1"/>
</dbReference>
<name>A0A915C1E3_PARUN</name>
<feature type="compositionally biased region" description="Polar residues" evidence="2">
    <location>
        <begin position="94"/>
        <end position="103"/>
    </location>
</feature>
<dbReference type="AlphaFoldDB" id="A0A915C1E3"/>
<evidence type="ECO:0000313" key="4">
    <source>
        <dbReference type="Proteomes" id="UP000887569"/>
    </source>
</evidence>
<dbReference type="InterPro" id="IPR003582">
    <property type="entry name" value="ShKT_dom"/>
</dbReference>
<feature type="region of interest" description="Disordered" evidence="2">
    <location>
        <begin position="94"/>
        <end position="117"/>
    </location>
</feature>
<protein>
    <submittedName>
        <fullName evidence="5">ShKT domain-containing protein</fullName>
    </submittedName>
</protein>
<keyword evidence="4" id="KW-1185">Reference proteome</keyword>
<comment type="caution">
    <text evidence="1">Lacks conserved residue(s) required for the propagation of feature annotation.</text>
</comment>
<keyword evidence="1" id="KW-1015">Disulfide bond</keyword>
<feature type="domain" description="ShKT" evidence="3">
    <location>
        <begin position="28"/>
        <end position="62"/>
    </location>
</feature>
<proteinExistence type="predicted"/>
<reference evidence="5" key="1">
    <citation type="submission" date="2022-11" db="UniProtKB">
        <authorList>
            <consortium name="WormBaseParasite"/>
        </authorList>
    </citation>
    <scope>IDENTIFICATION</scope>
</reference>
<accession>A0A915C1E3</accession>
<evidence type="ECO:0000259" key="3">
    <source>
        <dbReference type="PROSITE" id="PS51670"/>
    </source>
</evidence>
<evidence type="ECO:0000256" key="1">
    <source>
        <dbReference type="PROSITE-ProRule" id="PRU01005"/>
    </source>
</evidence>